<evidence type="ECO:0000313" key="6">
    <source>
        <dbReference type="EMBL" id="MCM1990217.1"/>
    </source>
</evidence>
<organism evidence="6 7">
    <name type="scientific">Oceanirhabdus seepicola</name>
    <dbReference type="NCBI Taxonomy" id="2828781"/>
    <lineage>
        <taxon>Bacteria</taxon>
        <taxon>Bacillati</taxon>
        <taxon>Bacillota</taxon>
        <taxon>Clostridia</taxon>
        <taxon>Eubacteriales</taxon>
        <taxon>Clostridiaceae</taxon>
        <taxon>Oceanirhabdus</taxon>
    </lineage>
</organism>
<gene>
    <name evidence="6" type="ORF">KDK92_10775</name>
</gene>
<dbReference type="PANTHER" id="PTHR10924">
    <property type="entry name" value="MAJOR FACILITATOR SUPERFAMILY PROTEIN-RELATED"/>
    <property type="match status" value="1"/>
</dbReference>
<accession>A0A9J6P2D1</accession>
<name>A0A9J6P2D1_9CLOT</name>
<dbReference type="Gene3D" id="1.20.1250.20">
    <property type="entry name" value="MFS general substrate transporter like domains"/>
    <property type="match status" value="1"/>
</dbReference>
<dbReference type="InterPro" id="IPR049680">
    <property type="entry name" value="FLVCR1-2_SLC49-like"/>
</dbReference>
<evidence type="ECO:0000313" key="7">
    <source>
        <dbReference type="Proteomes" id="UP001056429"/>
    </source>
</evidence>
<dbReference type="PANTHER" id="PTHR10924:SF6">
    <property type="entry name" value="SOLUTE CARRIER FAMILY 49 MEMBER A3"/>
    <property type="match status" value="1"/>
</dbReference>
<evidence type="ECO:0000256" key="3">
    <source>
        <dbReference type="ARBA" id="ARBA00022989"/>
    </source>
</evidence>
<evidence type="ECO:0000256" key="2">
    <source>
        <dbReference type="ARBA" id="ARBA00022692"/>
    </source>
</evidence>
<evidence type="ECO:0000256" key="5">
    <source>
        <dbReference type="SAM" id="Phobius"/>
    </source>
</evidence>
<proteinExistence type="predicted"/>
<keyword evidence="7" id="KW-1185">Reference proteome</keyword>
<reference evidence="6" key="1">
    <citation type="journal article" date="2021" name="mSystems">
        <title>Bacteria and Archaea Synergistically Convert Glycine Betaine to Biogenic Methane in the Formosa Cold Seep of the South China Sea.</title>
        <authorList>
            <person name="Li L."/>
            <person name="Zhang W."/>
            <person name="Zhang S."/>
            <person name="Song L."/>
            <person name="Sun Q."/>
            <person name="Zhang H."/>
            <person name="Xiang H."/>
            <person name="Dong X."/>
        </authorList>
    </citation>
    <scope>NUCLEOTIDE SEQUENCE</scope>
    <source>
        <strain evidence="6">ZWT</strain>
    </source>
</reference>
<dbReference type="AlphaFoldDB" id="A0A9J6P2D1"/>
<feature type="transmembrane region" description="Helical" evidence="5">
    <location>
        <begin position="12"/>
        <end position="34"/>
    </location>
</feature>
<reference evidence="6" key="2">
    <citation type="submission" date="2021-04" db="EMBL/GenBank/DDBJ databases">
        <authorList>
            <person name="Dong X."/>
        </authorList>
    </citation>
    <scope>NUCLEOTIDE SEQUENCE</scope>
    <source>
        <strain evidence="6">ZWT</strain>
    </source>
</reference>
<dbReference type="SUPFAM" id="SSF103473">
    <property type="entry name" value="MFS general substrate transporter"/>
    <property type="match status" value="1"/>
</dbReference>
<protein>
    <recommendedName>
        <fullName evidence="8">MFS transporter</fullName>
    </recommendedName>
</protein>
<evidence type="ECO:0008006" key="8">
    <source>
        <dbReference type="Google" id="ProtNLM"/>
    </source>
</evidence>
<evidence type="ECO:0000256" key="1">
    <source>
        <dbReference type="ARBA" id="ARBA00004651"/>
    </source>
</evidence>
<keyword evidence="4 5" id="KW-0472">Membrane</keyword>
<sequence length="152" mass="17011">MKSKNVSSYRWIILLAIVPIIISTEMMWLSLAPISSMAESFYGVSGMSIALFSMSYMIMYIIFSMPASWVVDKFGYRQSLIFGAVITAIFADNYTIVLIAQFIIAIGQPFLLNISTKVPAWLRSSLSYSGGDFPWVNTSYGANIRCSICVYF</sequence>
<dbReference type="GO" id="GO:0005886">
    <property type="term" value="C:plasma membrane"/>
    <property type="evidence" value="ECO:0007669"/>
    <property type="project" value="UniProtKB-SubCell"/>
</dbReference>
<dbReference type="Proteomes" id="UP001056429">
    <property type="component" value="Unassembled WGS sequence"/>
</dbReference>
<dbReference type="EMBL" id="JAGSOJ010000002">
    <property type="protein sequence ID" value="MCM1990217.1"/>
    <property type="molecule type" value="Genomic_DNA"/>
</dbReference>
<comment type="subcellular location">
    <subcellularLocation>
        <location evidence="1">Cell membrane</location>
        <topology evidence="1">Multi-pass membrane protein</topology>
    </subcellularLocation>
</comment>
<comment type="caution">
    <text evidence="6">The sequence shown here is derived from an EMBL/GenBank/DDBJ whole genome shotgun (WGS) entry which is preliminary data.</text>
</comment>
<dbReference type="Pfam" id="PF07690">
    <property type="entry name" value="MFS_1"/>
    <property type="match status" value="1"/>
</dbReference>
<feature type="transmembrane region" description="Helical" evidence="5">
    <location>
        <begin position="40"/>
        <end position="62"/>
    </location>
</feature>
<dbReference type="InterPro" id="IPR011701">
    <property type="entry name" value="MFS"/>
</dbReference>
<evidence type="ECO:0000256" key="4">
    <source>
        <dbReference type="ARBA" id="ARBA00023136"/>
    </source>
</evidence>
<keyword evidence="3 5" id="KW-1133">Transmembrane helix</keyword>
<dbReference type="RefSeq" id="WP_250859257.1">
    <property type="nucleotide sequence ID" value="NZ_JAGSOJ010000002.1"/>
</dbReference>
<dbReference type="InterPro" id="IPR036259">
    <property type="entry name" value="MFS_trans_sf"/>
</dbReference>
<dbReference type="GO" id="GO:0022857">
    <property type="term" value="F:transmembrane transporter activity"/>
    <property type="evidence" value="ECO:0007669"/>
    <property type="project" value="InterPro"/>
</dbReference>
<keyword evidence="2 5" id="KW-0812">Transmembrane</keyword>